<protein>
    <submittedName>
        <fullName evidence="2">Uncharacterized protein</fullName>
    </submittedName>
</protein>
<proteinExistence type="predicted"/>
<evidence type="ECO:0000313" key="3">
    <source>
        <dbReference type="Proteomes" id="UP000005408"/>
    </source>
</evidence>
<feature type="compositionally biased region" description="Acidic residues" evidence="1">
    <location>
        <begin position="104"/>
        <end position="120"/>
    </location>
</feature>
<accession>A0A8W8MGY7</accession>
<sequence>MEDDRQAITEAIARSIKKDRKVTFRLFTRLEQERGKFQFILECWTPKRLKKGGKSGFEMDGCEVVDLPAKLYTVDENQTFKLQFEGNCRKVSKEMFTKVKNESDNEEYEDEEEDEEEDAEDNDFVILDFVGRKGYSFTIVDMIVLDTEKPSGKMIIEKEIRTIEMIEQIVSEPSGICKGKGQVVPVENITFHYEYLTEVEFEIKLPPPAKPVREPTDIQIQSVMEEKKLEEFVEKTDAEYPSFVPGMDMKNLKSIGVQMNTEEI</sequence>
<name>A0A8W8MGY7_MAGGI</name>
<evidence type="ECO:0000313" key="2">
    <source>
        <dbReference type="EnsemblMetazoa" id="G32282.1:cds"/>
    </source>
</evidence>
<feature type="region of interest" description="Disordered" evidence="1">
    <location>
        <begin position="100"/>
        <end position="120"/>
    </location>
</feature>
<evidence type="ECO:0000256" key="1">
    <source>
        <dbReference type="SAM" id="MobiDB-lite"/>
    </source>
</evidence>
<organism evidence="2 3">
    <name type="scientific">Magallana gigas</name>
    <name type="common">Pacific oyster</name>
    <name type="synonym">Crassostrea gigas</name>
    <dbReference type="NCBI Taxonomy" id="29159"/>
    <lineage>
        <taxon>Eukaryota</taxon>
        <taxon>Metazoa</taxon>
        <taxon>Spiralia</taxon>
        <taxon>Lophotrochozoa</taxon>
        <taxon>Mollusca</taxon>
        <taxon>Bivalvia</taxon>
        <taxon>Autobranchia</taxon>
        <taxon>Pteriomorphia</taxon>
        <taxon>Ostreida</taxon>
        <taxon>Ostreoidea</taxon>
        <taxon>Ostreidae</taxon>
        <taxon>Magallana</taxon>
    </lineage>
</organism>
<reference evidence="2" key="1">
    <citation type="submission" date="2022-08" db="UniProtKB">
        <authorList>
            <consortium name="EnsemblMetazoa"/>
        </authorList>
    </citation>
    <scope>IDENTIFICATION</scope>
    <source>
        <strain evidence="2">05x7-T-G4-1.051#20</strain>
    </source>
</reference>
<dbReference type="AlphaFoldDB" id="A0A8W8MGY7"/>
<dbReference type="EnsemblMetazoa" id="G32282.1">
    <property type="protein sequence ID" value="G32282.1:cds"/>
    <property type="gene ID" value="G32282"/>
</dbReference>
<keyword evidence="3" id="KW-1185">Reference proteome</keyword>
<dbReference type="Proteomes" id="UP000005408">
    <property type="component" value="Unassembled WGS sequence"/>
</dbReference>